<evidence type="ECO:0000256" key="13">
    <source>
        <dbReference type="ARBA" id="ARBA00037221"/>
    </source>
</evidence>
<dbReference type="SUPFAM" id="SSF47862">
    <property type="entry name" value="Saposin"/>
    <property type="match status" value="4"/>
</dbReference>
<name>A0A8V0ZJ19_CHICK</name>
<dbReference type="PANTHER" id="PTHR11480:SF36">
    <property type="entry name" value="PROSAPOSIN"/>
    <property type="match status" value="1"/>
</dbReference>
<dbReference type="RefSeq" id="XP_025007473.2">
    <property type="nucleotide sequence ID" value="XM_025151705.3"/>
</dbReference>
<evidence type="ECO:0000256" key="7">
    <source>
        <dbReference type="ARBA" id="ARBA00022729"/>
    </source>
</evidence>
<evidence type="ECO:0000256" key="11">
    <source>
        <dbReference type="ARBA" id="ARBA00023228"/>
    </source>
</evidence>
<dbReference type="PROSITE" id="PS50015">
    <property type="entry name" value="SAP_B"/>
    <property type="match status" value="4"/>
</dbReference>
<keyword evidence="4" id="KW-0767">Surface film</keyword>
<dbReference type="Proteomes" id="UP000000539">
    <property type="component" value="Chromosome 6"/>
</dbReference>
<comment type="function">
    <text evidence="12">Saposin-A and saposin-C stimulate the hydrolysis of glucosylceramide by beta-glucosylceramidase (EC 3.2.1.45) and galactosylceramide by beta-galactosylceramidase (EC 3.2.1.46). Saposin-C apparently acts by combining with the enzyme and acidic lipid to form an activated complex, rather than by solubilizing the substrate.</text>
</comment>
<evidence type="ECO:0000256" key="18">
    <source>
        <dbReference type="ARBA" id="ARBA00041785"/>
    </source>
</evidence>
<evidence type="ECO:0000313" key="22">
    <source>
        <dbReference type="Ensembl" id="ENSGALP00010028592.1"/>
    </source>
</evidence>
<dbReference type="PRINTS" id="PR01797">
    <property type="entry name" value="SAPOSIN"/>
</dbReference>
<dbReference type="InterPro" id="IPR008373">
    <property type="entry name" value="Saposin"/>
</dbReference>
<dbReference type="InterPro" id="IPR011001">
    <property type="entry name" value="Saposin-like"/>
</dbReference>
<sequence>MASKWGGWVLILSVCLGYYQAGASPLPECGEQPEDWCRDVGTAAKCGVLELCRLTLWDQAIGQKGIPCHLCQVVVSMMGKILQDNCTEEKLRLFLDKRCQYLPFQDWSVKCKKMVDTGVLILAQLGKQVLSDPKVVCGTIKLCQPRVGREGALKFQEQPSTPADPAQDLAQLSVPFINGVPLLLQPQDLPHSQDSGDLCEDCARLVAAVQLELSNGATTARSLVARAKEECEGLGPVLAQRCNYYLAKYADTATWMLRHLLAEDPRELCGMLELCPTAEPGPLHTLLSEKMAQLLGTLFSNTEATPLCEMCEFAVRTAESLLENNMTEEQLVNDIEKVCYMLPHSVIGQCKDFVDSYGKAVVIMLLEATDPQAVCTMLHICPHWGVAQGAELRAALEPAAGAFCNVCQILISYLDNELLKNETLTELGDVLEKACELLPGPLTSTCEALVVQYEPAAVRLLVQMMDPDFVCTKIRACDSELTSVPCAQGPDYWCISMATATKCDAVEHCRQHVWN</sequence>
<dbReference type="Pfam" id="PF02199">
    <property type="entry name" value="SapA"/>
    <property type="match status" value="2"/>
</dbReference>
<keyword evidence="11" id="KW-0458">Lysosome</keyword>
<feature type="domain" description="Saposin A-type" evidence="21">
    <location>
        <begin position="22"/>
        <end position="62"/>
    </location>
</feature>
<proteinExistence type="predicted"/>
<dbReference type="FunFam" id="1.10.225.10:FF:000008">
    <property type="entry name" value="Pulmonary surfactant-associated protein B"/>
    <property type="match status" value="1"/>
</dbReference>
<evidence type="ECO:0000256" key="4">
    <source>
        <dbReference type="ARBA" id="ARBA00022439"/>
    </source>
</evidence>
<dbReference type="OrthoDB" id="69496at2759"/>
<reference evidence="22" key="1">
    <citation type="submission" date="2020-11" db="EMBL/GenBank/DDBJ databases">
        <title>Gallus gallus (Chicken) genome, bGalGal1, GRCg7b, maternal haplotype autosomes + Z &amp; W.</title>
        <authorList>
            <person name="Warren W."/>
            <person name="Formenti G."/>
            <person name="Fedrigo O."/>
            <person name="Haase B."/>
            <person name="Mountcastle J."/>
            <person name="Balacco J."/>
            <person name="Tracey A."/>
            <person name="Schneider V."/>
            <person name="Okimoto R."/>
            <person name="Cheng H."/>
            <person name="Hawken R."/>
            <person name="Howe K."/>
            <person name="Jarvis E.D."/>
        </authorList>
    </citation>
    <scope>NUCLEOTIDE SEQUENCE [LARGE SCALE GENOMIC DNA]</scope>
    <source>
        <strain evidence="22">Broiler</strain>
    </source>
</reference>
<keyword evidence="10" id="KW-0325">Glycoprotein</keyword>
<evidence type="ECO:0000256" key="3">
    <source>
        <dbReference type="ARBA" id="ARBA00011748"/>
    </source>
</evidence>
<dbReference type="SMART" id="SM00741">
    <property type="entry name" value="SapB"/>
    <property type="match status" value="4"/>
</dbReference>
<dbReference type="AlphaFoldDB" id="A0A8V0ZJ19"/>
<comment type="subunit">
    <text evidence="3">Homodimer; disulfide-linked.</text>
</comment>
<dbReference type="Pfam" id="PF03489">
    <property type="entry name" value="SapB_2"/>
    <property type="match status" value="2"/>
</dbReference>
<feature type="domain" description="Saposin A-type" evidence="21">
    <location>
        <begin position="479"/>
        <end position="515"/>
    </location>
</feature>
<dbReference type="GO" id="GO:0007585">
    <property type="term" value="P:respiratory gaseous exchange by respiratory system"/>
    <property type="evidence" value="ECO:0007669"/>
    <property type="project" value="UniProtKB-KW"/>
</dbReference>
<feature type="domain" description="Saposin B-type" evidence="20">
    <location>
        <begin position="400"/>
        <end position="481"/>
    </location>
</feature>
<accession>A0A8V0ZJ19</accession>
<evidence type="ECO:0000256" key="14">
    <source>
        <dbReference type="ARBA" id="ARBA00037231"/>
    </source>
</evidence>
<dbReference type="GO" id="GO:0005615">
    <property type="term" value="C:extracellular space"/>
    <property type="evidence" value="ECO:0000318"/>
    <property type="project" value="GO_Central"/>
</dbReference>
<dbReference type="Gene3D" id="1.10.225.10">
    <property type="entry name" value="Saposin-like"/>
    <property type="match status" value="4"/>
</dbReference>
<reference evidence="22" key="3">
    <citation type="submission" date="2025-09" db="UniProtKB">
        <authorList>
            <consortium name="Ensembl"/>
        </authorList>
    </citation>
    <scope>IDENTIFICATION</scope>
    <source>
        <strain evidence="22">broiler</strain>
    </source>
</reference>
<keyword evidence="5" id="KW-0964">Secreted</keyword>
<comment type="function">
    <text evidence="15">Saposin-B stimulates the hydrolysis of galacto-cerebroside sulfate by arylsulfatase A (EC 3.1.6.8), GM1 gangliosides by beta-galactosidase (EC 3.2.1.23) and globotriaosylceramide by alpha-galactosidase A (EC 3.2.1.22). Saposin-B forms a solubilizing complex with the substrates of the sphingolipid hydrolases.</text>
</comment>
<feature type="chain" id="PRO_5036466111" description="Prosaposin" evidence="19">
    <location>
        <begin position="24"/>
        <end position="515"/>
    </location>
</feature>
<evidence type="ECO:0000256" key="5">
    <source>
        <dbReference type="ARBA" id="ARBA00022525"/>
    </source>
</evidence>
<dbReference type="InterPro" id="IPR007856">
    <property type="entry name" value="SapB_1"/>
</dbReference>
<evidence type="ECO:0000256" key="10">
    <source>
        <dbReference type="ARBA" id="ARBA00023180"/>
    </source>
</evidence>
<dbReference type="GO" id="GO:0060736">
    <property type="term" value="P:prostate gland growth"/>
    <property type="evidence" value="ECO:0000318"/>
    <property type="project" value="GO_Central"/>
</dbReference>
<dbReference type="FunFam" id="1.10.225.10:FF:000002">
    <property type="entry name" value="prosaposin isoform X2"/>
    <property type="match status" value="2"/>
</dbReference>
<keyword evidence="9" id="KW-1015">Disulfide bond</keyword>
<dbReference type="PANTHER" id="PTHR11480">
    <property type="entry name" value="SAPOSIN-RELATED"/>
    <property type="match status" value="1"/>
</dbReference>
<comment type="function">
    <text evidence="13">Pulmonary surfactant-associated proteins promote alveolar stability by lowering the surface tension at the air-liquid interface in the peripheral air spaces. SP-B increases the collapse pressure of palmitic acid to nearly 70 millinewtons per meter.</text>
</comment>
<dbReference type="InterPro" id="IPR003119">
    <property type="entry name" value="SAP_A"/>
</dbReference>
<dbReference type="PROSITE" id="PS51110">
    <property type="entry name" value="SAP_A"/>
    <property type="match status" value="2"/>
</dbReference>
<evidence type="ECO:0000256" key="19">
    <source>
        <dbReference type="SAM" id="SignalP"/>
    </source>
</evidence>
<evidence type="ECO:0000256" key="17">
    <source>
        <dbReference type="ARBA" id="ARBA00041094"/>
    </source>
</evidence>
<organism evidence="22 23">
    <name type="scientific">Gallus gallus</name>
    <name type="common">Chicken</name>
    <dbReference type="NCBI Taxonomy" id="9031"/>
    <lineage>
        <taxon>Eukaryota</taxon>
        <taxon>Metazoa</taxon>
        <taxon>Chordata</taxon>
        <taxon>Craniata</taxon>
        <taxon>Vertebrata</taxon>
        <taxon>Euteleostomi</taxon>
        <taxon>Archelosauria</taxon>
        <taxon>Archosauria</taxon>
        <taxon>Dinosauria</taxon>
        <taxon>Saurischia</taxon>
        <taxon>Theropoda</taxon>
        <taxon>Coelurosauria</taxon>
        <taxon>Aves</taxon>
        <taxon>Neognathae</taxon>
        <taxon>Galloanserae</taxon>
        <taxon>Galliformes</taxon>
        <taxon>Phasianidae</taxon>
        <taxon>Phasianinae</taxon>
        <taxon>Gallus</taxon>
    </lineage>
</organism>
<evidence type="ECO:0000256" key="1">
    <source>
        <dbReference type="ARBA" id="ARBA00004364"/>
    </source>
</evidence>
<keyword evidence="7 19" id="KW-0732">Signal</keyword>
<keyword evidence="8" id="KW-0677">Repeat</keyword>
<gene>
    <name evidence="22" type="primary">LOC423719</name>
</gene>
<dbReference type="Ensembl" id="ENSGALT00010048488.1">
    <property type="protein sequence ID" value="ENSGALP00010028592.1"/>
    <property type="gene ID" value="ENSGALG00010020066.1"/>
</dbReference>
<evidence type="ECO:0000256" key="2">
    <source>
        <dbReference type="ARBA" id="ARBA00004371"/>
    </source>
</evidence>
<evidence type="ECO:0000256" key="15">
    <source>
        <dbReference type="ARBA" id="ARBA00037606"/>
    </source>
</evidence>
<evidence type="ECO:0000256" key="9">
    <source>
        <dbReference type="ARBA" id="ARBA00023157"/>
    </source>
</evidence>
<feature type="domain" description="Saposin B-type" evidence="20">
    <location>
        <begin position="64"/>
        <end position="147"/>
    </location>
</feature>
<dbReference type="GO" id="GO:0019216">
    <property type="term" value="P:regulation of lipid metabolic process"/>
    <property type="evidence" value="ECO:0000318"/>
    <property type="project" value="GO_Central"/>
</dbReference>
<dbReference type="GO" id="GO:0006665">
    <property type="term" value="P:sphingolipid metabolic process"/>
    <property type="evidence" value="ECO:0007669"/>
    <property type="project" value="InterPro"/>
</dbReference>
<evidence type="ECO:0000259" key="20">
    <source>
        <dbReference type="PROSITE" id="PS50015"/>
    </source>
</evidence>
<dbReference type="SMART" id="SM00162">
    <property type="entry name" value="SAPA"/>
    <property type="match status" value="2"/>
</dbReference>
<keyword evidence="6" id="KW-0305">Gaseous exchange</keyword>
<dbReference type="GO" id="GO:0005764">
    <property type="term" value="C:lysosome"/>
    <property type="evidence" value="ECO:0007669"/>
    <property type="project" value="InterPro"/>
</dbReference>
<feature type="domain" description="Saposin B-type" evidence="20">
    <location>
        <begin position="195"/>
        <end position="279"/>
    </location>
</feature>
<dbReference type="InterPro" id="IPR008138">
    <property type="entry name" value="SapB_2"/>
</dbReference>
<dbReference type="SMR" id="A0A8V0ZJ19"/>
<evidence type="ECO:0000256" key="16">
    <source>
        <dbReference type="ARBA" id="ARBA00040265"/>
    </source>
</evidence>
<dbReference type="GO" id="GO:0060742">
    <property type="term" value="P:epithelial cell differentiation involved in prostate gland development"/>
    <property type="evidence" value="ECO:0000318"/>
    <property type="project" value="GO_Central"/>
</dbReference>
<dbReference type="GeneID" id="423719"/>
<protein>
    <recommendedName>
        <fullName evidence="16">Prosaposin</fullName>
    </recommendedName>
    <alternativeName>
        <fullName evidence="17">Pulmonary surfactant-associated protein B</fullName>
    </alternativeName>
    <alternativeName>
        <fullName evidence="18">Pulmonary surfactant-associated proteolipid SPL(Phe)</fullName>
    </alternativeName>
</protein>
<keyword evidence="23" id="KW-1185">Reference proteome</keyword>
<dbReference type="GO" id="GO:0007193">
    <property type="term" value="P:adenylate cyclase-inhibiting G protein-coupled receptor signaling pathway"/>
    <property type="evidence" value="ECO:0000318"/>
    <property type="project" value="GO_Central"/>
</dbReference>
<dbReference type="InterPro" id="IPR008139">
    <property type="entry name" value="SaposinB_dom"/>
</dbReference>
<comment type="function">
    <text evidence="14">Saposin-D is a specific sphingomyelin phosphodiesterase activator (EC 3.1.4.12).</text>
</comment>
<feature type="domain" description="Saposin B-type" evidence="20">
    <location>
        <begin position="304"/>
        <end position="385"/>
    </location>
</feature>
<dbReference type="OMA" id="CKWMVDA"/>
<dbReference type="InterPro" id="IPR051428">
    <property type="entry name" value="Sphingo_Act-Surfact_Prot"/>
</dbReference>
<evidence type="ECO:0000313" key="23">
    <source>
        <dbReference type="Proteomes" id="UP000000539"/>
    </source>
</evidence>
<evidence type="ECO:0000256" key="8">
    <source>
        <dbReference type="ARBA" id="ARBA00022737"/>
    </source>
</evidence>
<reference evidence="22" key="2">
    <citation type="submission" date="2025-08" db="UniProtKB">
        <authorList>
            <consortium name="Ensembl"/>
        </authorList>
    </citation>
    <scope>IDENTIFICATION</scope>
    <source>
        <strain evidence="22">broiler</strain>
    </source>
</reference>
<feature type="signal peptide" evidence="19">
    <location>
        <begin position="1"/>
        <end position="23"/>
    </location>
</feature>
<dbReference type="Pfam" id="PF05184">
    <property type="entry name" value="SapB_1"/>
    <property type="match status" value="2"/>
</dbReference>
<comment type="subcellular location">
    <subcellularLocation>
        <location evidence="2">Lysosome</location>
    </subcellularLocation>
    <subcellularLocation>
        <location evidence="1">Secreted</location>
        <location evidence="1">Extracellular space</location>
        <location evidence="1">Surface film</location>
    </subcellularLocation>
</comment>
<dbReference type="GeneTree" id="ENSGT00940000156695"/>
<evidence type="ECO:0000256" key="12">
    <source>
        <dbReference type="ARBA" id="ARBA00037150"/>
    </source>
</evidence>
<evidence type="ECO:0000259" key="21">
    <source>
        <dbReference type="PROSITE" id="PS51110"/>
    </source>
</evidence>
<dbReference type="GO" id="GO:0016020">
    <property type="term" value="C:membrane"/>
    <property type="evidence" value="ECO:0007669"/>
    <property type="project" value="GOC"/>
</dbReference>
<evidence type="ECO:0000256" key="6">
    <source>
        <dbReference type="ARBA" id="ARBA00022713"/>
    </source>
</evidence>